<dbReference type="PANTHER" id="PTHR43179:SF7">
    <property type="entry name" value="RHAMNOSYLTRANSFERASE WBBL"/>
    <property type="match status" value="1"/>
</dbReference>
<organism evidence="11 12">
    <name type="scientific">Pseudolysobacter antarcticus</name>
    <dbReference type="NCBI Taxonomy" id="2511995"/>
    <lineage>
        <taxon>Bacteria</taxon>
        <taxon>Pseudomonadati</taxon>
        <taxon>Pseudomonadota</taxon>
        <taxon>Gammaproteobacteria</taxon>
        <taxon>Lysobacterales</taxon>
        <taxon>Rhodanobacteraceae</taxon>
        <taxon>Pseudolysobacter</taxon>
    </lineage>
</organism>
<evidence type="ECO:0000256" key="6">
    <source>
        <dbReference type="ARBA" id="ARBA00022692"/>
    </source>
</evidence>
<comment type="pathway">
    <text evidence="2">Lipid metabolism; sphingolipid metabolism.</text>
</comment>
<keyword evidence="6 9" id="KW-0812">Transmembrane</keyword>
<name>A0A411HGA3_9GAMM</name>
<evidence type="ECO:0000256" key="9">
    <source>
        <dbReference type="SAM" id="Phobius"/>
    </source>
</evidence>
<dbReference type="Pfam" id="PF13506">
    <property type="entry name" value="Glyco_transf_21"/>
    <property type="match status" value="1"/>
</dbReference>
<keyword evidence="4" id="KW-0328">Glycosyltransferase</keyword>
<evidence type="ECO:0000256" key="5">
    <source>
        <dbReference type="ARBA" id="ARBA00022679"/>
    </source>
</evidence>
<evidence type="ECO:0000256" key="2">
    <source>
        <dbReference type="ARBA" id="ARBA00004760"/>
    </source>
</evidence>
<keyword evidence="12" id="KW-1185">Reference proteome</keyword>
<dbReference type="KEGG" id="xbc:ELE36_03530"/>
<evidence type="ECO:0000256" key="1">
    <source>
        <dbReference type="ARBA" id="ARBA00004141"/>
    </source>
</evidence>
<dbReference type="OrthoDB" id="9771846at2"/>
<evidence type="ECO:0000259" key="10">
    <source>
        <dbReference type="Pfam" id="PF00535"/>
    </source>
</evidence>
<dbReference type="GO" id="GO:0016740">
    <property type="term" value="F:transferase activity"/>
    <property type="evidence" value="ECO:0007669"/>
    <property type="project" value="UniProtKB-KW"/>
</dbReference>
<feature type="domain" description="Glycosyltransferase 2-like" evidence="10">
    <location>
        <begin position="47"/>
        <end position="191"/>
    </location>
</feature>
<evidence type="ECO:0000256" key="3">
    <source>
        <dbReference type="ARBA" id="ARBA00004991"/>
    </source>
</evidence>
<reference evidence="11 12" key="1">
    <citation type="submission" date="2019-01" db="EMBL/GenBank/DDBJ databases">
        <title>Pseudolysobacter antarctica gen. nov., sp. nov., isolated from Fildes Peninsula, Antarctica.</title>
        <authorList>
            <person name="Wei Z."/>
            <person name="Peng F."/>
        </authorList>
    </citation>
    <scope>NUCLEOTIDE SEQUENCE [LARGE SCALE GENOMIC DNA]</scope>
    <source>
        <strain evidence="11 12">AQ6-296</strain>
    </source>
</reference>
<dbReference type="InterPro" id="IPR025993">
    <property type="entry name" value="Ceramide_glucosylTrfase"/>
</dbReference>
<dbReference type="EMBL" id="CP035704">
    <property type="protein sequence ID" value="QBB69523.1"/>
    <property type="molecule type" value="Genomic_DNA"/>
</dbReference>
<dbReference type="Gene3D" id="3.90.550.10">
    <property type="entry name" value="Spore Coat Polysaccharide Biosynthesis Protein SpsA, Chain A"/>
    <property type="match status" value="1"/>
</dbReference>
<keyword evidence="5 11" id="KW-0808">Transferase</keyword>
<evidence type="ECO:0000256" key="7">
    <source>
        <dbReference type="ARBA" id="ARBA00022989"/>
    </source>
</evidence>
<protein>
    <submittedName>
        <fullName evidence="11">Glycosyltransferase family 2 protein</fullName>
    </submittedName>
</protein>
<dbReference type="AlphaFoldDB" id="A0A411HGA3"/>
<keyword evidence="7 9" id="KW-1133">Transmembrane helix</keyword>
<dbReference type="SUPFAM" id="SSF53448">
    <property type="entry name" value="Nucleotide-diphospho-sugar transferases"/>
    <property type="match status" value="1"/>
</dbReference>
<proteinExistence type="predicted"/>
<comment type="pathway">
    <text evidence="3">Sphingolipid metabolism.</text>
</comment>
<dbReference type="InterPro" id="IPR001173">
    <property type="entry name" value="Glyco_trans_2-like"/>
</dbReference>
<gene>
    <name evidence="11" type="ORF">ELE36_03530</name>
</gene>
<accession>A0A411HGA3</accession>
<dbReference type="InterPro" id="IPR029044">
    <property type="entry name" value="Nucleotide-diphossugar_trans"/>
</dbReference>
<dbReference type="Proteomes" id="UP000291562">
    <property type="component" value="Chromosome"/>
</dbReference>
<dbReference type="Pfam" id="PF00535">
    <property type="entry name" value="Glycos_transf_2"/>
    <property type="match status" value="1"/>
</dbReference>
<dbReference type="PANTHER" id="PTHR43179">
    <property type="entry name" value="RHAMNOSYLTRANSFERASE WBBL"/>
    <property type="match status" value="1"/>
</dbReference>
<evidence type="ECO:0000313" key="11">
    <source>
        <dbReference type="EMBL" id="QBB69523.1"/>
    </source>
</evidence>
<sequence length="340" mass="37919">MRTLCGRRCGNTRTSKATSCSRDCDQRARSRSGDEISPASSVPALTSIIIVAADSGATLEACVARVLASSARIELIVADNASTDGAIERLQQRFAADDRLRILRNEKNLGFGPACNLAASQARGDAVLFLNPDCFIEADSIARLRDVSAQQNDVGLIGVCICEPDGRPARAIRRRDPLLRRALMSFSGLSRWENRWPALQGVEMPPLAAAKNASVENVEAVSGALMFVSREVFEKIGGFDPGYFLHCEDIDLCRRVRDAGYRVLFASDLRVIHRQGSSSRHRPVFVARHKHHGMWRWFRKFDPAARNPLLRAIVWLGIWAHFVIVWPRLIFSMRRQRRAA</sequence>
<evidence type="ECO:0000313" key="12">
    <source>
        <dbReference type="Proteomes" id="UP000291562"/>
    </source>
</evidence>
<evidence type="ECO:0000256" key="4">
    <source>
        <dbReference type="ARBA" id="ARBA00022676"/>
    </source>
</evidence>
<evidence type="ECO:0000256" key="8">
    <source>
        <dbReference type="ARBA" id="ARBA00023136"/>
    </source>
</evidence>
<dbReference type="CDD" id="cd04186">
    <property type="entry name" value="GT_2_like_c"/>
    <property type="match status" value="1"/>
</dbReference>
<comment type="subcellular location">
    <subcellularLocation>
        <location evidence="1">Membrane</location>
        <topology evidence="1">Multi-pass membrane protein</topology>
    </subcellularLocation>
</comment>
<feature type="transmembrane region" description="Helical" evidence="9">
    <location>
        <begin position="309"/>
        <end position="331"/>
    </location>
</feature>
<keyword evidence="8 9" id="KW-0472">Membrane</keyword>